<dbReference type="EMBL" id="SAYU02000050">
    <property type="protein sequence ID" value="NHA69177.1"/>
    <property type="molecule type" value="Genomic_DNA"/>
</dbReference>
<evidence type="ECO:0000313" key="4">
    <source>
        <dbReference type="EMBL" id="NHA69177.1"/>
    </source>
</evidence>
<dbReference type="GO" id="GO:0019693">
    <property type="term" value="P:ribose phosphate metabolic process"/>
    <property type="evidence" value="ECO:0007669"/>
    <property type="project" value="TreeGrafter"/>
</dbReference>
<comment type="caution">
    <text evidence="4">The sequence shown here is derived from an EMBL/GenBank/DDBJ whole genome shotgun (WGS) entry which is preliminary data.</text>
</comment>
<accession>A0A8T6R5C1</accession>
<dbReference type="GO" id="GO:0006753">
    <property type="term" value="P:nucleoside phosphate metabolic process"/>
    <property type="evidence" value="ECO:0007669"/>
    <property type="project" value="TreeGrafter"/>
</dbReference>
<dbReference type="PROSITE" id="PS51462">
    <property type="entry name" value="NUDIX"/>
    <property type="match status" value="1"/>
</dbReference>
<evidence type="ECO:0000313" key="5">
    <source>
        <dbReference type="Proteomes" id="UP000287866"/>
    </source>
</evidence>
<dbReference type="PANTHER" id="PTHR11839">
    <property type="entry name" value="UDP/ADP-SUGAR PYROPHOSPHATASE"/>
    <property type="match status" value="1"/>
</dbReference>
<protein>
    <submittedName>
        <fullName evidence="4">NUDIX hydrolase</fullName>
    </submittedName>
</protein>
<dbReference type="InterPro" id="IPR000086">
    <property type="entry name" value="NUDIX_hydrolase_dom"/>
</dbReference>
<name>A0A8T6R5C1_9MICO</name>
<dbReference type="RefSeq" id="WP_165566738.1">
    <property type="nucleotide sequence ID" value="NZ_SAYU02000050.1"/>
</dbReference>
<sequence length="213" mass="23728">MPEPLRDRLERRPVLESVLSFEGRVWDVRSDRVDLGEAGLVTRDYVDHTGAVAVLAMDEDERVVVIQQYRHPVGAFDWEIPAGLLDVDGEAPHLTASRELHEEADLTAGRWDTLVDHWASPGGSSEGLRIFLARDLAPVPEAERHERTSEELGMPQRLVPLEELVAGVLEGRLHSPTLVIAVLAAEAMRHRGWSGLRPADAPWPERSPGRGRR</sequence>
<dbReference type="AlphaFoldDB" id="A0A8T6R5C1"/>
<dbReference type="SUPFAM" id="SSF55811">
    <property type="entry name" value="Nudix"/>
    <property type="match status" value="1"/>
</dbReference>
<evidence type="ECO:0000256" key="2">
    <source>
        <dbReference type="SAM" id="MobiDB-lite"/>
    </source>
</evidence>
<dbReference type="CDD" id="cd24158">
    <property type="entry name" value="NUDIX_ADPRase_Rv1700"/>
    <property type="match status" value="1"/>
</dbReference>
<feature type="region of interest" description="Disordered" evidence="2">
    <location>
        <begin position="194"/>
        <end position="213"/>
    </location>
</feature>
<dbReference type="GO" id="GO:0005829">
    <property type="term" value="C:cytosol"/>
    <property type="evidence" value="ECO:0007669"/>
    <property type="project" value="TreeGrafter"/>
</dbReference>
<keyword evidence="1 4" id="KW-0378">Hydrolase</keyword>
<keyword evidence="5" id="KW-1185">Reference proteome</keyword>
<dbReference type="PANTHER" id="PTHR11839:SF31">
    <property type="entry name" value="ADP-RIBOSE PYROPHOSPHATASE"/>
    <property type="match status" value="1"/>
</dbReference>
<dbReference type="Gene3D" id="3.90.79.10">
    <property type="entry name" value="Nucleoside Triphosphate Pyrophosphohydrolase"/>
    <property type="match status" value="1"/>
</dbReference>
<organism evidence="4 5">
    <name type="scientific">Phycicoccus flavus</name>
    <dbReference type="NCBI Taxonomy" id="2502783"/>
    <lineage>
        <taxon>Bacteria</taxon>
        <taxon>Bacillati</taxon>
        <taxon>Actinomycetota</taxon>
        <taxon>Actinomycetes</taxon>
        <taxon>Micrococcales</taxon>
        <taxon>Intrasporangiaceae</taxon>
        <taxon>Phycicoccus</taxon>
    </lineage>
</organism>
<evidence type="ECO:0000259" key="3">
    <source>
        <dbReference type="PROSITE" id="PS51462"/>
    </source>
</evidence>
<dbReference type="Proteomes" id="UP000287866">
    <property type="component" value="Unassembled WGS sequence"/>
</dbReference>
<dbReference type="InterPro" id="IPR015797">
    <property type="entry name" value="NUDIX_hydrolase-like_dom_sf"/>
</dbReference>
<proteinExistence type="predicted"/>
<evidence type="ECO:0000256" key="1">
    <source>
        <dbReference type="ARBA" id="ARBA00022801"/>
    </source>
</evidence>
<reference evidence="4" key="1">
    <citation type="submission" date="2020-03" db="EMBL/GenBank/DDBJ databases">
        <title>Phycicoccus flavus sp. nov., a novel endophytic actinobacterium isolated from branch of Kandelia candel.</title>
        <authorList>
            <person name="Tuo L."/>
        </authorList>
    </citation>
    <scope>NUCLEOTIDE SEQUENCE</scope>
    <source>
        <strain evidence="4">CMS6Z-2</strain>
    </source>
</reference>
<dbReference type="Pfam" id="PF00293">
    <property type="entry name" value="NUDIX"/>
    <property type="match status" value="1"/>
</dbReference>
<gene>
    <name evidence="4" type="ORF">EPD83_014120</name>
</gene>
<dbReference type="GO" id="GO:0016787">
    <property type="term" value="F:hydrolase activity"/>
    <property type="evidence" value="ECO:0007669"/>
    <property type="project" value="UniProtKB-KW"/>
</dbReference>
<feature type="domain" description="Nudix hydrolase" evidence="3">
    <location>
        <begin position="47"/>
        <end position="186"/>
    </location>
</feature>